<evidence type="ECO:0000256" key="2">
    <source>
        <dbReference type="SAM" id="MobiDB-lite"/>
    </source>
</evidence>
<dbReference type="EMBL" id="CP103300">
    <property type="protein sequence ID" value="UYM16643.1"/>
    <property type="molecule type" value="Genomic_DNA"/>
</dbReference>
<evidence type="ECO:0000313" key="5">
    <source>
        <dbReference type="Proteomes" id="UP001163255"/>
    </source>
</evidence>
<accession>A0ABY6GV45</accession>
<proteinExistence type="predicted"/>
<protein>
    <recommendedName>
        <fullName evidence="3">Fork-head domain-containing protein</fullName>
    </recommendedName>
</protein>
<gene>
    <name evidence="4" type="ORF">NX720_01545</name>
</gene>
<name>A0ABY6GV45_9GAMM</name>
<feature type="region of interest" description="Disordered" evidence="2">
    <location>
        <begin position="485"/>
        <end position="555"/>
    </location>
</feature>
<keyword evidence="5" id="KW-1185">Reference proteome</keyword>
<sequence length="555" mass="61687">MLSRLFKLSDVFPATFSFSVSRNKYFTVNFVLPFSVLVFCAQGLIAQELMSASYLPVRKEMAAFAMAALVFRTNTNFWPINTGNSQYSGTKNSPDNSLRPFNHLPDRQQKGCFSKVPKGDTEQLLNVLHTSPPGCTVEIEGAYFLDASIDIKVNLVGKSSLQEPEPDEPVVFFRIESARTDSDQKTGFRSSVLSGEPLSYTRYPEAVLVMDENKGSRLRIHPSAKLNNITVLSPPTDFDPHRGCMDNRIIFQANAEPFVVGISESASGYLCHTYHPSSGIISYGKTSAGTATSQNSNNSGGGSVAGHSYTGAHYTASCGGGSSSGGGAGGDDRNPWHNKTLIECLADIIQDSHEQKLKVSEIYRLYHQLMRGVRYDTKRKENVIRHTLSHYPFFKREPPMDRSGAGFWSYDPSLRTSAKSRKLKRQEQQLAIAYAPWLVLAPTPIPLQDFSPFPYRDFTPFPYQHFPPPSIQDYTFENLFPHCNTPDIRNDEVARQPVDPKPTETPPFQDPGGSYYQDPGGSYYQDPGGSYYQDPGGSYYQDPGGSYYQDRDPGS</sequence>
<dbReference type="SMART" id="SM00339">
    <property type="entry name" value="FH"/>
    <property type="match status" value="1"/>
</dbReference>
<evidence type="ECO:0000256" key="1">
    <source>
        <dbReference type="ARBA" id="ARBA00023125"/>
    </source>
</evidence>
<dbReference type="InterPro" id="IPR036388">
    <property type="entry name" value="WH-like_DNA-bd_sf"/>
</dbReference>
<dbReference type="Pfam" id="PF00250">
    <property type="entry name" value="Forkhead"/>
    <property type="match status" value="1"/>
</dbReference>
<dbReference type="Proteomes" id="UP001163255">
    <property type="component" value="Chromosome"/>
</dbReference>
<dbReference type="RefSeq" id="WP_262598942.1">
    <property type="nucleotide sequence ID" value="NZ_CP103300.1"/>
</dbReference>
<reference evidence="4" key="1">
    <citation type="submission" date="2022-10" db="EMBL/GenBank/DDBJ databases">
        <title>Completed Genome Sequence of two octocoral isolated bacterium, Endozoicomonas euniceicola EF212T and Endozoicomonas gorgoniicola PS125T.</title>
        <authorList>
            <person name="Chiou Y.-J."/>
            <person name="Chen Y.-H."/>
        </authorList>
    </citation>
    <scope>NUCLEOTIDE SEQUENCE</scope>
    <source>
        <strain evidence="4">EF212</strain>
    </source>
</reference>
<feature type="domain" description="Fork-head" evidence="3">
    <location>
        <begin position="349"/>
        <end position="425"/>
    </location>
</feature>
<organism evidence="4 5">
    <name type="scientific">Endozoicomonas euniceicola</name>
    <dbReference type="NCBI Taxonomy" id="1234143"/>
    <lineage>
        <taxon>Bacteria</taxon>
        <taxon>Pseudomonadati</taxon>
        <taxon>Pseudomonadota</taxon>
        <taxon>Gammaproteobacteria</taxon>
        <taxon>Oceanospirillales</taxon>
        <taxon>Endozoicomonadaceae</taxon>
        <taxon>Endozoicomonas</taxon>
    </lineage>
</organism>
<dbReference type="SUPFAM" id="SSF46785">
    <property type="entry name" value="Winged helix' DNA-binding domain"/>
    <property type="match status" value="1"/>
</dbReference>
<dbReference type="PROSITE" id="PS50039">
    <property type="entry name" value="FORK_HEAD_3"/>
    <property type="match status" value="1"/>
</dbReference>
<dbReference type="InterPro" id="IPR036390">
    <property type="entry name" value="WH_DNA-bd_sf"/>
</dbReference>
<dbReference type="InterPro" id="IPR001766">
    <property type="entry name" value="Fork_head_dom"/>
</dbReference>
<dbReference type="Gene3D" id="1.10.10.10">
    <property type="entry name" value="Winged helix-like DNA-binding domain superfamily/Winged helix DNA-binding domain"/>
    <property type="match status" value="1"/>
</dbReference>
<feature type="compositionally biased region" description="Pro residues" evidence="2">
    <location>
        <begin position="499"/>
        <end position="509"/>
    </location>
</feature>
<keyword evidence="1" id="KW-0238">DNA-binding</keyword>
<evidence type="ECO:0000313" key="4">
    <source>
        <dbReference type="EMBL" id="UYM16643.1"/>
    </source>
</evidence>
<evidence type="ECO:0000259" key="3">
    <source>
        <dbReference type="PROSITE" id="PS50039"/>
    </source>
</evidence>